<sequence>MPHHTVKILSTEKFLVAISISSCFSCASLSFVDRVCKSLNIIIQSISVILYKNKTQATSLQETVHIYTIYNVKSTPTCV</sequence>
<dbReference type="EMBL" id="ML120372">
    <property type="protein sequence ID" value="RPB01535.1"/>
    <property type="molecule type" value="Genomic_DNA"/>
</dbReference>
<name>A0A3N4K6J1_9PEZI</name>
<evidence type="ECO:0000313" key="3">
    <source>
        <dbReference type="Proteomes" id="UP000276215"/>
    </source>
</evidence>
<keyword evidence="1" id="KW-0472">Membrane</keyword>
<proteinExistence type="predicted"/>
<dbReference type="AlphaFoldDB" id="A0A3N4K6J1"/>
<evidence type="ECO:0000256" key="1">
    <source>
        <dbReference type="SAM" id="Phobius"/>
    </source>
</evidence>
<protein>
    <submittedName>
        <fullName evidence="2">Uncharacterized protein</fullName>
    </submittedName>
</protein>
<feature type="transmembrane region" description="Helical" evidence="1">
    <location>
        <begin position="14"/>
        <end position="32"/>
    </location>
</feature>
<organism evidence="2 3">
    <name type="scientific">Choiromyces venosus 120613-1</name>
    <dbReference type="NCBI Taxonomy" id="1336337"/>
    <lineage>
        <taxon>Eukaryota</taxon>
        <taxon>Fungi</taxon>
        <taxon>Dikarya</taxon>
        <taxon>Ascomycota</taxon>
        <taxon>Pezizomycotina</taxon>
        <taxon>Pezizomycetes</taxon>
        <taxon>Pezizales</taxon>
        <taxon>Tuberaceae</taxon>
        <taxon>Choiromyces</taxon>
    </lineage>
</organism>
<keyword evidence="1" id="KW-1133">Transmembrane helix</keyword>
<gene>
    <name evidence="2" type="ORF">L873DRAFT_629795</name>
</gene>
<keyword evidence="1" id="KW-0812">Transmembrane</keyword>
<evidence type="ECO:0000313" key="2">
    <source>
        <dbReference type="EMBL" id="RPB01535.1"/>
    </source>
</evidence>
<dbReference type="Proteomes" id="UP000276215">
    <property type="component" value="Unassembled WGS sequence"/>
</dbReference>
<reference evidence="2 3" key="1">
    <citation type="journal article" date="2018" name="Nat. Ecol. Evol.">
        <title>Pezizomycetes genomes reveal the molecular basis of ectomycorrhizal truffle lifestyle.</title>
        <authorList>
            <person name="Murat C."/>
            <person name="Payen T."/>
            <person name="Noel B."/>
            <person name="Kuo A."/>
            <person name="Morin E."/>
            <person name="Chen J."/>
            <person name="Kohler A."/>
            <person name="Krizsan K."/>
            <person name="Balestrini R."/>
            <person name="Da Silva C."/>
            <person name="Montanini B."/>
            <person name="Hainaut M."/>
            <person name="Levati E."/>
            <person name="Barry K.W."/>
            <person name="Belfiori B."/>
            <person name="Cichocki N."/>
            <person name="Clum A."/>
            <person name="Dockter R.B."/>
            <person name="Fauchery L."/>
            <person name="Guy J."/>
            <person name="Iotti M."/>
            <person name="Le Tacon F."/>
            <person name="Lindquist E.A."/>
            <person name="Lipzen A."/>
            <person name="Malagnac F."/>
            <person name="Mello A."/>
            <person name="Molinier V."/>
            <person name="Miyauchi S."/>
            <person name="Poulain J."/>
            <person name="Riccioni C."/>
            <person name="Rubini A."/>
            <person name="Sitrit Y."/>
            <person name="Splivallo R."/>
            <person name="Traeger S."/>
            <person name="Wang M."/>
            <person name="Zifcakova L."/>
            <person name="Wipf D."/>
            <person name="Zambonelli A."/>
            <person name="Paolocci F."/>
            <person name="Nowrousian M."/>
            <person name="Ottonello S."/>
            <person name="Baldrian P."/>
            <person name="Spatafora J.W."/>
            <person name="Henrissat B."/>
            <person name="Nagy L.G."/>
            <person name="Aury J.M."/>
            <person name="Wincker P."/>
            <person name="Grigoriev I.V."/>
            <person name="Bonfante P."/>
            <person name="Martin F.M."/>
        </authorList>
    </citation>
    <scope>NUCLEOTIDE SEQUENCE [LARGE SCALE GENOMIC DNA]</scope>
    <source>
        <strain evidence="2 3">120613-1</strain>
    </source>
</reference>
<keyword evidence="3" id="KW-1185">Reference proteome</keyword>
<accession>A0A3N4K6J1</accession>